<dbReference type="InterPro" id="IPR032675">
    <property type="entry name" value="LRR_dom_sf"/>
</dbReference>
<gene>
    <name evidence="4" type="ORF">MGAL_10B082784</name>
</gene>
<keyword evidence="5" id="KW-1185">Reference proteome</keyword>
<evidence type="ECO:0000256" key="2">
    <source>
        <dbReference type="ARBA" id="ARBA00022737"/>
    </source>
</evidence>
<protein>
    <recommendedName>
        <fullName evidence="6">Leucine-rich repeat-containing protein 43</fullName>
    </recommendedName>
</protein>
<dbReference type="InterPro" id="IPR050576">
    <property type="entry name" value="Cilia_flagella_integrity"/>
</dbReference>
<dbReference type="Gene3D" id="3.80.10.10">
    <property type="entry name" value="Ribonuclease Inhibitor"/>
    <property type="match status" value="1"/>
</dbReference>
<comment type="caution">
    <text evidence="4">The sequence shown here is derived from an EMBL/GenBank/DDBJ whole genome shotgun (WGS) entry which is preliminary data.</text>
</comment>
<feature type="region of interest" description="Disordered" evidence="3">
    <location>
        <begin position="420"/>
        <end position="534"/>
    </location>
</feature>
<keyword evidence="2" id="KW-0677">Repeat</keyword>
<dbReference type="InterPro" id="IPR001611">
    <property type="entry name" value="Leu-rich_rpt"/>
</dbReference>
<evidence type="ECO:0000313" key="5">
    <source>
        <dbReference type="Proteomes" id="UP000596742"/>
    </source>
</evidence>
<reference evidence="4" key="1">
    <citation type="submission" date="2018-11" db="EMBL/GenBank/DDBJ databases">
        <authorList>
            <person name="Alioto T."/>
            <person name="Alioto T."/>
        </authorList>
    </citation>
    <scope>NUCLEOTIDE SEQUENCE</scope>
</reference>
<evidence type="ECO:0000256" key="3">
    <source>
        <dbReference type="SAM" id="MobiDB-lite"/>
    </source>
</evidence>
<feature type="compositionally biased region" description="Basic and acidic residues" evidence="3">
    <location>
        <begin position="350"/>
        <end position="383"/>
    </location>
</feature>
<evidence type="ECO:0000313" key="4">
    <source>
        <dbReference type="EMBL" id="VDI58222.1"/>
    </source>
</evidence>
<feature type="region of interest" description="Disordered" evidence="3">
    <location>
        <begin position="163"/>
        <end position="212"/>
    </location>
</feature>
<feature type="region of interest" description="Disordered" evidence="3">
    <location>
        <begin position="334"/>
        <end position="392"/>
    </location>
</feature>
<feature type="compositionally biased region" description="Basic and acidic residues" evidence="3">
    <location>
        <begin position="266"/>
        <end position="280"/>
    </location>
</feature>
<keyword evidence="1" id="KW-0433">Leucine-rich repeat</keyword>
<dbReference type="PANTHER" id="PTHR45973:SF35">
    <property type="entry name" value="LEUCINE-RICH REPEAT-CONTAINING PROTEIN 43"/>
    <property type="match status" value="1"/>
</dbReference>
<organism evidence="4 5">
    <name type="scientific">Mytilus galloprovincialis</name>
    <name type="common">Mediterranean mussel</name>
    <dbReference type="NCBI Taxonomy" id="29158"/>
    <lineage>
        <taxon>Eukaryota</taxon>
        <taxon>Metazoa</taxon>
        <taxon>Spiralia</taxon>
        <taxon>Lophotrochozoa</taxon>
        <taxon>Mollusca</taxon>
        <taxon>Bivalvia</taxon>
        <taxon>Autobranchia</taxon>
        <taxon>Pteriomorphia</taxon>
        <taxon>Mytilida</taxon>
        <taxon>Mytiloidea</taxon>
        <taxon>Mytilidae</taxon>
        <taxon>Mytilinae</taxon>
        <taxon>Mytilus</taxon>
    </lineage>
</organism>
<evidence type="ECO:0008006" key="6">
    <source>
        <dbReference type="Google" id="ProtNLM"/>
    </source>
</evidence>
<dbReference type="AlphaFoldDB" id="A0A8B6G3S3"/>
<dbReference type="EMBL" id="UYJE01007815">
    <property type="protein sequence ID" value="VDI58222.1"/>
    <property type="molecule type" value="Genomic_DNA"/>
</dbReference>
<accession>A0A8B6G3S3</accession>
<proteinExistence type="predicted"/>
<evidence type="ECO:0000256" key="1">
    <source>
        <dbReference type="ARBA" id="ARBA00022614"/>
    </source>
</evidence>
<feature type="region of interest" description="Disordered" evidence="3">
    <location>
        <begin position="240"/>
        <end position="290"/>
    </location>
</feature>
<dbReference type="SUPFAM" id="SSF52058">
    <property type="entry name" value="L domain-like"/>
    <property type="match status" value="1"/>
</dbReference>
<dbReference type="PROSITE" id="PS51450">
    <property type="entry name" value="LRR"/>
    <property type="match status" value="1"/>
</dbReference>
<feature type="compositionally biased region" description="Basic and acidic residues" evidence="3">
    <location>
        <begin position="476"/>
        <end position="512"/>
    </location>
</feature>
<sequence length="568" mass="63317">MNKISFMGDYLTGDYWPNLLSLDLSHNNLSDLLDVVRKLGTLPKLRNLILQGNPLALIAGYRGYTIDSLRKLNILDDIMISADEKHHYKGLARRREYILDEAKVTLEVGYIKGVPMPDEIKNPDDQPEYPIVERKYLVQFMFLAETVSKPEVMHIPHDDLEMPGLGGESPMPSGDQSTYSGMPNGTILKSKSKTKNGKKTSPAIQEEDEGTDMSFMETAKNVNFTAEPEVVIAREPTTELEKLEEQDQSVCQSTPVPGQREGGGSPDKEQHKEEADDVIKESPLNSGMGPWSEDIQLNWSQVVIRDDLLGLRNFFKQGMNIMVMEEMVLCTPADETPDLTSPSGQKKDKKKDEKKEEKKDLKGKDDKGKGGKKKKEPEMELKRGPPSYTTLANFHIPMEEFLEGEYEFKTVFKKDGAELAAELSGVPKGTETDKKDGKKDKDKKNKPGSSKKDKGKASVNSNKKDSAKSSTKSVTFKKDVKGKELKRADSSDKDSRRASVAGKGKDGKDSKGGPKGKGGALVEEDIEEIPPPPPLEVEVKVRLHHWKTAIDSLKDEEEKNKNIEEQQI</sequence>
<name>A0A8B6G3S3_MYTGA</name>
<feature type="compositionally biased region" description="Polar residues" evidence="3">
    <location>
        <begin position="174"/>
        <end position="183"/>
    </location>
</feature>
<dbReference type="OrthoDB" id="433501at2759"/>
<feature type="compositionally biased region" description="Basic and acidic residues" evidence="3">
    <location>
        <begin position="430"/>
        <end position="467"/>
    </location>
</feature>
<dbReference type="Proteomes" id="UP000596742">
    <property type="component" value="Unassembled WGS sequence"/>
</dbReference>
<dbReference type="PANTHER" id="PTHR45973">
    <property type="entry name" value="PROTEIN PHOSPHATASE 1 REGULATORY SUBUNIT SDS22-RELATED"/>
    <property type="match status" value="1"/>
</dbReference>